<dbReference type="AlphaFoldDB" id="A0A919YRL8"/>
<dbReference type="RefSeq" id="WP_213518181.1">
    <property type="nucleotide sequence ID" value="NZ_BOSE01000007.1"/>
</dbReference>
<feature type="transmembrane region" description="Helical" evidence="1">
    <location>
        <begin position="107"/>
        <end position="127"/>
    </location>
</feature>
<accession>A0A919YRL8</accession>
<reference evidence="2" key="1">
    <citation type="submission" date="2021-03" db="EMBL/GenBank/DDBJ databases">
        <title>Antimicrobial resistance genes in bacteria isolated from Japanese honey, and their potential for conferring macrolide and lincosamide resistance in the American foulbrood pathogen Paenibacillus larvae.</title>
        <authorList>
            <person name="Okamoto M."/>
            <person name="Kumagai M."/>
            <person name="Kanamori H."/>
            <person name="Takamatsu D."/>
        </authorList>
    </citation>
    <scope>NUCLEOTIDE SEQUENCE</scope>
    <source>
        <strain evidence="2">J40TS1</strain>
    </source>
</reference>
<dbReference type="Proteomes" id="UP000683139">
    <property type="component" value="Unassembled WGS sequence"/>
</dbReference>
<proteinExistence type="predicted"/>
<evidence type="ECO:0000313" key="3">
    <source>
        <dbReference type="Proteomes" id="UP000683139"/>
    </source>
</evidence>
<dbReference type="EMBL" id="BOSE01000007">
    <property type="protein sequence ID" value="GIP18145.1"/>
    <property type="molecule type" value="Genomic_DNA"/>
</dbReference>
<comment type="caution">
    <text evidence="2">The sequence shown here is derived from an EMBL/GenBank/DDBJ whole genome shotgun (WGS) entry which is preliminary data.</text>
</comment>
<evidence type="ECO:0000313" key="2">
    <source>
        <dbReference type="EMBL" id="GIP18145.1"/>
    </source>
</evidence>
<evidence type="ECO:0000256" key="1">
    <source>
        <dbReference type="SAM" id="Phobius"/>
    </source>
</evidence>
<feature type="transmembrane region" description="Helical" evidence="1">
    <location>
        <begin position="20"/>
        <end position="42"/>
    </location>
</feature>
<sequence>MKALSTFFKARINSYKAFPVYSLIGYCLVIITLLINIAFRIVSDIGLKIILSTFSSLFLILTTIWLVMGVIELLTLIKTALSLKKKLSRDEIENDVYRNRFRRLKKFLIINIGYIVLILLQIVYVIFNWEKLNI</sequence>
<keyword evidence="1" id="KW-0812">Transmembrane</keyword>
<gene>
    <name evidence="2" type="ORF">J40TS1_37870</name>
</gene>
<keyword evidence="1" id="KW-0472">Membrane</keyword>
<keyword evidence="3" id="KW-1185">Reference proteome</keyword>
<protein>
    <submittedName>
        <fullName evidence="2">Uncharacterized protein</fullName>
    </submittedName>
</protein>
<name>A0A919YRL8_9BACL</name>
<keyword evidence="1" id="KW-1133">Transmembrane helix</keyword>
<organism evidence="2 3">
    <name type="scientific">Paenibacillus montaniterrae</name>
    <dbReference type="NCBI Taxonomy" id="429341"/>
    <lineage>
        <taxon>Bacteria</taxon>
        <taxon>Bacillati</taxon>
        <taxon>Bacillota</taxon>
        <taxon>Bacilli</taxon>
        <taxon>Bacillales</taxon>
        <taxon>Paenibacillaceae</taxon>
        <taxon>Paenibacillus</taxon>
    </lineage>
</organism>
<feature type="transmembrane region" description="Helical" evidence="1">
    <location>
        <begin position="54"/>
        <end position="77"/>
    </location>
</feature>